<keyword evidence="1" id="KW-1133">Transmembrane helix</keyword>
<dbReference type="AlphaFoldDB" id="A0A1G8GWC0"/>
<dbReference type="Proteomes" id="UP000181870">
    <property type="component" value="Unassembled WGS sequence"/>
</dbReference>
<organism evidence="2 3">
    <name type="scientific">Bacteroides ovatus</name>
    <dbReference type="NCBI Taxonomy" id="28116"/>
    <lineage>
        <taxon>Bacteria</taxon>
        <taxon>Pseudomonadati</taxon>
        <taxon>Bacteroidota</taxon>
        <taxon>Bacteroidia</taxon>
        <taxon>Bacteroidales</taxon>
        <taxon>Bacteroidaceae</taxon>
        <taxon>Bacteroides</taxon>
    </lineage>
</organism>
<keyword evidence="1" id="KW-0812">Transmembrane</keyword>
<proteinExistence type="predicted"/>
<reference evidence="2 3" key="1">
    <citation type="submission" date="2016-10" db="EMBL/GenBank/DDBJ databases">
        <authorList>
            <person name="de Groot N.N."/>
        </authorList>
    </citation>
    <scope>NUCLEOTIDE SEQUENCE [LARGE SCALE GENOMIC DNA]</scope>
    <source>
        <strain evidence="2 3">NLAE-zl-C57</strain>
    </source>
</reference>
<evidence type="ECO:0000313" key="3">
    <source>
        <dbReference type="Proteomes" id="UP000181870"/>
    </source>
</evidence>
<name>A0A1G8GWC0_BACOV</name>
<keyword evidence="1" id="KW-0472">Membrane</keyword>
<evidence type="ECO:0000256" key="1">
    <source>
        <dbReference type="SAM" id="Phobius"/>
    </source>
</evidence>
<protein>
    <submittedName>
        <fullName evidence="2">Uncharacterized protein</fullName>
    </submittedName>
</protein>
<dbReference type="EMBL" id="FNDO01000020">
    <property type="protein sequence ID" value="SDH98685.1"/>
    <property type="molecule type" value="Genomic_DNA"/>
</dbReference>
<gene>
    <name evidence="2" type="ORF">SAMN05192582_102041</name>
</gene>
<evidence type="ECO:0000313" key="2">
    <source>
        <dbReference type="EMBL" id="SDH98685.1"/>
    </source>
</evidence>
<accession>A0A1G8GWC0</accession>
<sequence>MEYAGFIYFFNLLFYPVIQAAVSLLQILQ</sequence>
<feature type="transmembrane region" description="Helical" evidence="1">
    <location>
        <begin position="6"/>
        <end position="28"/>
    </location>
</feature>